<dbReference type="GO" id="GO:0005506">
    <property type="term" value="F:iron ion binding"/>
    <property type="evidence" value="ECO:0007669"/>
    <property type="project" value="InterPro"/>
</dbReference>
<evidence type="ECO:0000313" key="10">
    <source>
        <dbReference type="Proteomes" id="UP000054495"/>
    </source>
</evidence>
<feature type="binding site" evidence="7">
    <location>
        <position position="3"/>
    </location>
    <ligand>
        <name>Fe cation</name>
        <dbReference type="ChEBI" id="CHEBI:24875"/>
    </ligand>
</feature>
<dbReference type="Pfam" id="PF00351">
    <property type="entry name" value="Biopterin_H"/>
    <property type="match status" value="2"/>
</dbReference>
<keyword evidence="3 7" id="KW-0479">Metal-binding</keyword>
<dbReference type="InterPro" id="IPR036951">
    <property type="entry name" value="ArAA_hydroxylase_sf"/>
</dbReference>
<dbReference type="GO" id="GO:0009072">
    <property type="term" value="P:aromatic amino acid metabolic process"/>
    <property type="evidence" value="ECO:0007669"/>
    <property type="project" value="InterPro"/>
</dbReference>
<dbReference type="GO" id="GO:0043005">
    <property type="term" value="C:neuron projection"/>
    <property type="evidence" value="ECO:0007669"/>
    <property type="project" value="TreeGrafter"/>
</dbReference>
<feature type="domain" description="Biopterin-dependent aromatic amino acid hydroxylase family profile" evidence="8">
    <location>
        <begin position="1"/>
        <end position="219"/>
    </location>
</feature>
<accession>A0A0D6LYC6</accession>
<dbReference type="PROSITE" id="PS51410">
    <property type="entry name" value="BH4_AAA_HYDROXYL_2"/>
    <property type="match status" value="1"/>
</dbReference>
<evidence type="ECO:0000256" key="3">
    <source>
        <dbReference type="ARBA" id="ARBA00022723"/>
    </source>
</evidence>
<dbReference type="InterPro" id="IPR001273">
    <property type="entry name" value="ArAA_hydroxylase"/>
</dbReference>
<dbReference type="Proteomes" id="UP000054495">
    <property type="component" value="Unassembled WGS sequence"/>
</dbReference>
<proteinExistence type="inferred from homology"/>
<keyword evidence="10" id="KW-1185">Reference proteome</keyword>
<keyword evidence="6" id="KW-0503">Monooxygenase</keyword>
<evidence type="ECO:0000256" key="7">
    <source>
        <dbReference type="PIRSR" id="PIRSR601273-2"/>
    </source>
</evidence>
<organism evidence="9 10">
    <name type="scientific">Ancylostoma ceylanicum</name>
    <dbReference type="NCBI Taxonomy" id="53326"/>
    <lineage>
        <taxon>Eukaryota</taxon>
        <taxon>Metazoa</taxon>
        <taxon>Ecdysozoa</taxon>
        <taxon>Nematoda</taxon>
        <taxon>Chromadorea</taxon>
        <taxon>Rhabditida</taxon>
        <taxon>Rhabditina</taxon>
        <taxon>Rhabditomorpha</taxon>
        <taxon>Strongyloidea</taxon>
        <taxon>Ancylostomatidae</taxon>
        <taxon>Ancylostomatinae</taxon>
        <taxon>Ancylostoma</taxon>
    </lineage>
</organism>
<dbReference type="GO" id="GO:0004510">
    <property type="term" value="F:tryptophan 5-monooxygenase activity"/>
    <property type="evidence" value="ECO:0007669"/>
    <property type="project" value="TreeGrafter"/>
</dbReference>
<evidence type="ECO:0000256" key="6">
    <source>
        <dbReference type="ARBA" id="ARBA00023033"/>
    </source>
</evidence>
<dbReference type="PANTHER" id="PTHR11473:SF16">
    <property type="entry name" value="TRYPTOPHAN 5-HYDROXYLASE 2"/>
    <property type="match status" value="1"/>
</dbReference>
<feature type="binding site" evidence="7">
    <location>
        <position position="83"/>
    </location>
    <ligand>
        <name>Fe cation</name>
        <dbReference type="ChEBI" id="CHEBI:24875"/>
    </ligand>
</feature>
<keyword evidence="4" id="KW-0560">Oxidoreductase</keyword>
<protein>
    <submittedName>
        <fullName evidence="9">Biopterin-dependent aromatic amino acid hydroxylase</fullName>
    </submittedName>
</protein>
<sequence length="219" mass="24514">MGHMALFADPDFAQFSQEIGLASLGASDDDLKKLATVTSRNTPRTASYDEYKAYRQPIPAAAVLPPTDASTTIGKDLYFFSIEFGLCYDGPAETCDKDQNSTPAIKYKIYGAGLLSSAGELQHAVEDSPTILRFDPDRVVEQECLITTFQNAYFYTRNFEEAQQKLRMFTSSMNRPFVVRYNPYTESVEILNNKRSLMLTVNSLRSDINLLAGALHYIL</sequence>
<evidence type="ECO:0000259" key="8">
    <source>
        <dbReference type="PROSITE" id="PS51410"/>
    </source>
</evidence>
<dbReference type="SUPFAM" id="SSF56534">
    <property type="entry name" value="Aromatic aminoacid monoxygenases, catalytic and oligomerization domains"/>
    <property type="match status" value="1"/>
</dbReference>
<evidence type="ECO:0000256" key="4">
    <source>
        <dbReference type="ARBA" id="ARBA00023002"/>
    </source>
</evidence>
<evidence type="ECO:0000256" key="1">
    <source>
        <dbReference type="ARBA" id="ARBA00001954"/>
    </source>
</evidence>
<keyword evidence="5 7" id="KW-0408">Iron</keyword>
<name>A0A0D6LYC6_9BILA</name>
<comment type="similarity">
    <text evidence="2">Belongs to the biopterin-dependent aromatic amino acid hydroxylase family.</text>
</comment>
<dbReference type="EMBL" id="KE124846">
    <property type="protein sequence ID" value="EPB77060.1"/>
    <property type="molecule type" value="Genomic_DNA"/>
</dbReference>
<comment type="cofactor">
    <cofactor evidence="1 7">
        <name>Fe(2+)</name>
        <dbReference type="ChEBI" id="CHEBI:29033"/>
    </cofactor>
</comment>
<evidence type="ECO:0000256" key="5">
    <source>
        <dbReference type="ARBA" id="ARBA00023004"/>
    </source>
</evidence>
<dbReference type="InterPro" id="IPR019774">
    <property type="entry name" value="Aromatic-AA_hydroxylase_C"/>
</dbReference>
<dbReference type="Gene3D" id="1.10.800.10">
    <property type="entry name" value="Aromatic amino acid hydroxylase"/>
    <property type="match status" value="2"/>
</dbReference>
<dbReference type="InterPro" id="IPR036329">
    <property type="entry name" value="Aro-AA_hydroxylase_C_sf"/>
</dbReference>
<evidence type="ECO:0000313" key="9">
    <source>
        <dbReference type="EMBL" id="EPB77060.1"/>
    </source>
</evidence>
<dbReference type="AlphaFoldDB" id="A0A0D6LYC6"/>
<dbReference type="PANTHER" id="PTHR11473">
    <property type="entry name" value="AROMATIC AMINO ACID HYDROXYLASE"/>
    <property type="match status" value="1"/>
</dbReference>
<gene>
    <name evidence="9" type="ORF">ANCCEY_03826</name>
</gene>
<evidence type="ECO:0000256" key="2">
    <source>
        <dbReference type="ARBA" id="ARBA00009712"/>
    </source>
</evidence>
<reference evidence="9 10" key="1">
    <citation type="submission" date="2013-05" db="EMBL/GenBank/DDBJ databases">
        <title>Draft genome of the parasitic nematode Anyclostoma ceylanicum.</title>
        <authorList>
            <person name="Mitreva M."/>
        </authorList>
    </citation>
    <scope>NUCLEOTIDE SEQUENCE [LARGE SCALE GENOMIC DNA]</scope>
</reference>